<proteinExistence type="predicted"/>
<feature type="region of interest" description="Disordered" evidence="1">
    <location>
        <begin position="25"/>
        <end position="61"/>
    </location>
</feature>
<feature type="compositionally biased region" description="Basic and acidic residues" evidence="1">
    <location>
        <begin position="886"/>
        <end position="898"/>
    </location>
</feature>
<feature type="compositionally biased region" description="Acidic residues" evidence="1">
    <location>
        <begin position="46"/>
        <end position="59"/>
    </location>
</feature>
<feature type="compositionally biased region" description="Low complexity" evidence="1">
    <location>
        <begin position="915"/>
        <end position="924"/>
    </location>
</feature>
<feature type="compositionally biased region" description="Basic and acidic residues" evidence="1">
    <location>
        <begin position="117"/>
        <end position="128"/>
    </location>
</feature>
<evidence type="ECO:0000313" key="3">
    <source>
        <dbReference type="Proteomes" id="UP001142489"/>
    </source>
</evidence>
<feature type="compositionally biased region" description="Basic and acidic residues" evidence="1">
    <location>
        <begin position="1063"/>
        <end position="1078"/>
    </location>
</feature>
<feature type="compositionally biased region" description="Basic and acidic residues" evidence="1">
    <location>
        <begin position="794"/>
        <end position="806"/>
    </location>
</feature>
<accession>A0A9Q0XA86</accession>
<feature type="compositionally biased region" description="Basic and acidic residues" evidence="1">
    <location>
        <begin position="577"/>
        <end position="586"/>
    </location>
</feature>
<feature type="region of interest" description="Disordered" evidence="1">
    <location>
        <begin position="306"/>
        <end position="341"/>
    </location>
</feature>
<gene>
    <name evidence="2" type="ORF">JRQ81_009134</name>
</gene>
<feature type="compositionally biased region" description="Basic and acidic residues" evidence="1">
    <location>
        <begin position="240"/>
        <end position="252"/>
    </location>
</feature>
<name>A0A9Q0XA86_9SAUR</name>
<feature type="compositionally biased region" description="Basic and acidic residues" evidence="1">
    <location>
        <begin position="740"/>
        <end position="754"/>
    </location>
</feature>
<comment type="caution">
    <text evidence="2">The sequence shown here is derived from an EMBL/GenBank/DDBJ whole genome shotgun (WGS) entry which is preliminary data.</text>
</comment>
<dbReference type="Proteomes" id="UP001142489">
    <property type="component" value="Unassembled WGS sequence"/>
</dbReference>
<feature type="compositionally biased region" description="Polar residues" evidence="1">
    <location>
        <begin position="587"/>
        <end position="597"/>
    </location>
</feature>
<feature type="region of interest" description="Disordered" evidence="1">
    <location>
        <begin position="435"/>
        <end position="924"/>
    </location>
</feature>
<feature type="compositionally biased region" description="Basic and acidic residues" evidence="1">
    <location>
        <begin position="615"/>
        <end position="625"/>
    </location>
</feature>
<feature type="region of interest" description="Disordered" evidence="1">
    <location>
        <begin position="959"/>
        <end position="1122"/>
    </location>
</feature>
<sequence length="1188" mass="125435">MGLGRRLTKAQGTCVIWRTTLARRKAGHAAPAPAPAPGATGRSLEEVDGGAEDLEEVESPEALPLTAGEGRQHLHLPVELEPFQAPGALLCESGWASAEPLGPEALRLEEILAREEDFSATRSEEKAPAGEARVTGGREAEEGESEAKASEETPRDKEGDEEEKNAGDAGAGEARGNFSDTAIVRPKTLPKREDRLGNEAATEQEGFPAPDNAGPKDLQEENTLGNENLLEQEGLSDVKNTGHEGENEDVTHTESFPDMENMGCKDLHEEANHIGIGDRVEQEGFPGIENFGPKVIQEEEKDWERGNAIDGESFSAEESSSKHKALHEEEDEMGNGVTGEQEDLSVADNIGAEGLSKEASVLGNEDTPEMVGFSDVGGIECKDLRTEEDAAENEGTEEQEEVFPDMEMTSGSHEAVCLPDIAWAEENILRAEMLDGEQAEENSSRPAELLPTEQKMEKEDDSPEVSPMAEGDAPVGGDWETGTEAIEVEKEEAGGLLETEDTAGHLRTNHLKVDENPPQSSEGQEGRTGTLAAEEQPMAMEGQLASQGQHATHIGQAPACEIQEEPPAPAEMPSSMADERGAKDQSDPGSLQLQRDSSGLEDSLESWGTSPNTTCERDALGKEATLEETLPGHTPFHVDDEQRPAATGACPWPSESEEATKFLPGTTGSAATLEGAPHVLEGGSQSSPQLQESSREGENTGEQSGHPTKAAPSQHIPGSPELPAASKDLEVVPNETSESEDSHPGEASGRREFWGQDPELSVEESDRQPEEETSQPGSDTAGEQKPTTTQTYEGESRTDLAGEAEKGGIVPGDDLLALNNLQRTAHEEEGGSLELSEESITEEVSQVSPLTSVDDLGEIVLEGGDAPASGQRGAAEPKVLTGCQEGLHHTSPPDHTPEEALSETGPSSSKDSPCASAEAAVSVSAEGMKDSDILEIVEQALEFNQELIRAAEERAEAELSALGGGGVPDLPEGQGHVASTPSWETGEPQATGDVAKVSPLSAKDPTETPGPWVTSDTNGLPQEPGLPEIAKVLELNGLSHLPQSHGEEDGSDSDDGGSSVGEFVKKDAVPQGSPREEVQGFAPLQSGSHGPPQGPANDEAKRWAGQDVLLIAEGGSPGNKTEPVALGLKGGLSADLMQAACLKGGKGPEMGALPILPAFEEEALRLESGQHLKFRPEAEEELWSQEDP</sequence>
<protein>
    <recommendedName>
        <fullName evidence="4">Nestin</fullName>
    </recommendedName>
</protein>
<feature type="region of interest" description="Disordered" evidence="1">
    <location>
        <begin position="357"/>
        <end position="411"/>
    </location>
</feature>
<keyword evidence="3" id="KW-1185">Reference proteome</keyword>
<feature type="compositionally biased region" description="Basic and acidic residues" evidence="1">
    <location>
        <begin position="136"/>
        <end position="158"/>
    </location>
</feature>
<dbReference type="EMBL" id="JAPFRF010000019">
    <property type="protein sequence ID" value="KAJ7307150.1"/>
    <property type="molecule type" value="Genomic_DNA"/>
</dbReference>
<feature type="compositionally biased region" description="Acidic residues" evidence="1">
    <location>
        <begin position="389"/>
        <end position="404"/>
    </location>
</feature>
<dbReference type="OrthoDB" id="8886319at2759"/>
<evidence type="ECO:0008006" key="4">
    <source>
        <dbReference type="Google" id="ProtNLM"/>
    </source>
</evidence>
<reference evidence="2" key="1">
    <citation type="journal article" date="2023" name="DNA Res.">
        <title>Chromosome-level genome assembly of Phrynocephalus forsythii using third-generation DNA sequencing and Hi-C analysis.</title>
        <authorList>
            <person name="Qi Y."/>
            <person name="Zhao W."/>
            <person name="Zhao Y."/>
            <person name="Niu C."/>
            <person name="Cao S."/>
            <person name="Zhang Y."/>
        </authorList>
    </citation>
    <scope>NUCLEOTIDE SEQUENCE</scope>
    <source>
        <tissue evidence="2">Muscle</tissue>
    </source>
</reference>
<feature type="compositionally biased region" description="Polar residues" evidence="1">
    <location>
        <begin position="683"/>
        <end position="692"/>
    </location>
</feature>
<evidence type="ECO:0000256" key="1">
    <source>
        <dbReference type="SAM" id="MobiDB-lite"/>
    </source>
</evidence>
<feature type="region of interest" description="Disordered" evidence="1">
    <location>
        <begin position="117"/>
        <end position="262"/>
    </location>
</feature>
<dbReference type="AlphaFoldDB" id="A0A9Q0XA86"/>
<feature type="compositionally biased region" description="Low complexity" evidence="1">
    <location>
        <begin position="221"/>
        <end position="235"/>
    </location>
</feature>
<evidence type="ECO:0000313" key="2">
    <source>
        <dbReference type="EMBL" id="KAJ7307150.1"/>
    </source>
</evidence>
<organism evidence="2 3">
    <name type="scientific">Phrynocephalus forsythii</name>
    <dbReference type="NCBI Taxonomy" id="171643"/>
    <lineage>
        <taxon>Eukaryota</taxon>
        <taxon>Metazoa</taxon>
        <taxon>Chordata</taxon>
        <taxon>Craniata</taxon>
        <taxon>Vertebrata</taxon>
        <taxon>Euteleostomi</taxon>
        <taxon>Lepidosauria</taxon>
        <taxon>Squamata</taxon>
        <taxon>Bifurcata</taxon>
        <taxon>Unidentata</taxon>
        <taxon>Episquamata</taxon>
        <taxon>Toxicofera</taxon>
        <taxon>Iguania</taxon>
        <taxon>Acrodonta</taxon>
        <taxon>Agamidae</taxon>
        <taxon>Agaminae</taxon>
        <taxon>Phrynocephalus</taxon>
    </lineage>
</organism>